<dbReference type="EMBL" id="JAAZQQ010000002">
    <property type="protein sequence ID" value="NKX44687.1"/>
    <property type="molecule type" value="Genomic_DNA"/>
</dbReference>
<dbReference type="AlphaFoldDB" id="A0A7X6GYD7"/>
<gene>
    <name evidence="2" type="ORF">HCU73_08805</name>
</gene>
<feature type="domain" description="Hedgehog/Intein (Hint)" evidence="1">
    <location>
        <begin position="132"/>
        <end position="258"/>
    </location>
</feature>
<dbReference type="Pfam" id="PF13403">
    <property type="entry name" value="Hint_2"/>
    <property type="match status" value="1"/>
</dbReference>
<evidence type="ECO:0000259" key="1">
    <source>
        <dbReference type="Pfam" id="PF13403"/>
    </source>
</evidence>
<dbReference type="InterPro" id="IPR036844">
    <property type="entry name" value="Hint_dom_sf"/>
</dbReference>
<protein>
    <recommendedName>
        <fullName evidence="1">Hedgehog/Intein (Hint) domain-containing protein</fullName>
    </recommendedName>
</protein>
<accession>A0A7X6GYD7</accession>
<dbReference type="InterPro" id="IPR028992">
    <property type="entry name" value="Hedgehog/Intein_dom"/>
</dbReference>
<dbReference type="Proteomes" id="UP000526408">
    <property type="component" value="Unassembled WGS sequence"/>
</dbReference>
<proteinExistence type="predicted"/>
<comment type="caution">
    <text evidence="2">The sequence shown here is derived from an EMBL/GenBank/DDBJ whole genome shotgun (WGS) entry which is preliminary data.</text>
</comment>
<name>A0A7X6GYD7_9RHOB</name>
<dbReference type="SUPFAM" id="SSF51294">
    <property type="entry name" value="Hedgehog/intein (Hint) domain"/>
    <property type="match status" value="1"/>
</dbReference>
<evidence type="ECO:0000313" key="2">
    <source>
        <dbReference type="EMBL" id="NKX44687.1"/>
    </source>
</evidence>
<organism evidence="2 3">
    <name type="scientific">Roseicyclus persicicus</name>
    <dbReference type="NCBI Taxonomy" id="2650661"/>
    <lineage>
        <taxon>Bacteria</taxon>
        <taxon>Pseudomonadati</taxon>
        <taxon>Pseudomonadota</taxon>
        <taxon>Alphaproteobacteria</taxon>
        <taxon>Rhodobacterales</taxon>
        <taxon>Roseobacteraceae</taxon>
        <taxon>Roseicyclus</taxon>
    </lineage>
</organism>
<keyword evidence="3" id="KW-1185">Reference proteome</keyword>
<sequence>MTGTTHYAYLATDFGQSLPADPVAAVQTVASLTVTLSRAAAAARMEIGGDRLAADLRIGGQVFAAGDGAGQLWSLVDPAKGARLTAYRIEAAGGGAAPCIVIASALPLTPGQSYALSLPVGEPGAMPLAGGLAAGTRVLTRDGKSLVDDIRPGQMVWTDGDGFQPVLWHGVQTLPARGLAAPVRLRRGTLGLAEDLVLAGNQHLRIDGAAGPVLVPAAALEAAGRAGREFGATVTWHQLLLPGHRIIFAHGLPVESLWAPAVLRHGRPADWPADYAVPAAPALPRLAEAEAAAVLG</sequence>
<evidence type="ECO:0000313" key="3">
    <source>
        <dbReference type="Proteomes" id="UP000526408"/>
    </source>
</evidence>
<dbReference type="RefSeq" id="WP_168623038.1">
    <property type="nucleotide sequence ID" value="NZ_JAAZQQ010000002.1"/>
</dbReference>
<reference evidence="2 3" key="1">
    <citation type="submission" date="2020-04" db="EMBL/GenBank/DDBJ databases">
        <authorList>
            <person name="Yoon J."/>
        </authorList>
    </citation>
    <scope>NUCLEOTIDE SEQUENCE [LARGE SCALE GENOMIC DNA]</scope>
    <source>
        <strain evidence="2 3">KMU-115</strain>
    </source>
</reference>